<evidence type="ECO:0000256" key="7">
    <source>
        <dbReference type="ARBA" id="ARBA00023128"/>
    </source>
</evidence>
<evidence type="ECO:0000256" key="5">
    <source>
        <dbReference type="ARBA" id="ARBA00022792"/>
    </source>
</evidence>
<comment type="function">
    <text evidence="9">Component of the MICOS complex, a large protein complex of the mitochondrial inner membrane that plays crucial roles in the maintenance of crista junctions, inner membrane architecture, and formation of contact sites to the outer membrane.</text>
</comment>
<accession>F7CIY7</accession>
<reference evidence="10 11" key="1">
    <citation type="journal article" date="2007" name="Nature">
        <title>Genome of the marsupial Monodelphis domestica reveals innovation in non-coding sequences.</title>
        <authorList>
            <person name="Mikkelsen T.S."/>
            <person name="Wakefield M.J."/>
            <person name="Aken B."/>
            <person name="Amemiya C.T."/>
            <person name="Chang J.L."/>
            <person name="Duke S."/>
            <person name="Garber M."/>
            <person name="Gentles A.J."/>
            <person name="Goodstadt L."/>
            <person name="Heger A."/>
            <person name="Jurka J."/>
            <person name="Kamal M."/>
            <person name="Mauceli E."/>
            <person name="Searle S.M."/>
            <person name="Sharpe T."/>
            <person name="Baker M.L."/>
            <person name="Batzer M.A."/>
            <person name="Benos P.V."/>
            <person name="Belov K."/>
            <person name="Clamp M."/>
            <person name="Cook A."/>
            <person name="Cuff J."/>
            <person name="Das R."/>
            <person name="Davidow L."/>
            <person name="Deakin J.E."/>
            <person name="Fazzari M.J."/>
            <person name="Glass J.L."/>
            <person name="Grabherr M."/>
            <person name="Greally J.M."/>
            <person name="Gu W."/>
            <person name="Hore T.A."/>
            <person name="Huttley G.A."/>
            <person name="Kleber M."/>
            <person name="Jirtle R.L."/>
            <person name="Koina E."/>
            <person name="Lee J.T."/>
            <person name="Mahony S."/>
            <person name="Marra M.A."/>
            <person name="Miller R.D."/>
            <person name="Nicholls R.D."/>
            <person name="Oda M."/>
            <person name="Papenfuss A.T."/>
            <person name="Parra Z.E."/>
            <person name="Pollock D.D."/>
            <person name="Ray D.A."/>
            <person name="Schein J.E."/>
            <person name="Speed T.P."/>
            <person name="Thompson K."/>
            <person name="VandeBerg J.L."/>
            <person name="Wade C.M."/>
            <person name="Walker J.A."/>
            <person name="Waters P.D."/>
            <person name="Webber C."/>
            <person name="Weidman J.R."/>
            <person name="Xie X."/>
            <person name="Zody M.C."/>
            <person name="Baldwin J."/>
            <person name="Abdouelleil A."/>
            <person name="Abdulkadir J."/>
            <person name="Abebe A."/>
            <person name="Abera B."/>
            <person name="Abreu J."/>
            <person name="Acer S.C."/>
            <person name="Aftuck L."/>
            <person name="Alexander A."/>
            <person name="An P."/>
            <person name="Anderson E."/>
            <person name="Anderson S."/>
            <person name="Arachi H."/>
            <person name="Azer M."/>
            <person name="Bachantsang P."/>
            <person name="Barry A."/>
            <person name="Bayul T."/>
            <person name="Berlin A."/>
            <person name="Bessette D."/>
            <person name="Bloom T."/>
            <person name="Bloom T."/>
            <person name="Boguslavskiy L."/>
            <person name="Bonnet C."/>
            <person name="Boukhgalter B."/>
            <person name="Bourzgui I."/>
            <person name="Brown A."/>
            <person name="Cahill P."/>
            <person name="Channer S."/>
            <person name="Cheshatsang Y."/>
            <person name="Chuda L."/>
            <person name="Citroen M."/>
            <person name="Collymore A."/>
            <person name="Cooke P."/>
            <person name="Costello M."/>
            <person name="D'Aco K."/>
            <person name="Daza R."/>
            <person name="De Haan G."/>
            <person name="DeGray S."/>
            <person name="DeMaso C."/>
            <person name="Dhargay N."/>
            <person name="Dooley K."/>
            <person name="Dooley E."/>
            <person name="Doricent M."/>
            <person name="Dorje P."/>
            <person name="Dorjee K."/>
            <person name="Dupes A."/>
            <person name="Elong R."/>
            <person name="Falk J."/>
            <person name="Farina A."/>
            <person name="Faro S."/>
            <person name="Ferguson D."/>
            <person name="Fisher S."/>
            <person name="Foley C.D."/>
            <person name="Franke A."/>
            <person name="Friedrich D."/>
            <person name="Gadbois L."/>
            <person name="Gearin G."/>
            <person name="Gearin C.R."/>
            <person name="Giannoukos G."/>
            <person name="Goode T."/>
            <person name="Graham J."/>
            <person name="Grandbois E."/>
            <person name="Grewal S."/>
            <person name="Gyaltsen K."/>
            <person name="Hafez N."/>
            <person name="Hagos B."/>
            <person name="Hall J."/>
            <person name="Henson C."/>
            <person name="Hollinger A."/>
            <person name="Honan T."/>
            <person name="Huard M.D."/>
            <person name="Hughes L."/>
            <person name="Hurhula B."/>
            <person name="Husby M.E."/>
            <person name="Kamat A."/>
            <person name="Kanga B."/>
            <person name="Kashin S."/>
            <person name="Khazanovich D."/>
            <person name="Kisner P."/>
            <person name="Lance K."/>
            <person name="Lara M."/>
            <person name="Lee W."/>
            <person name="Lennon N."/>
            <person name="Letendre F."/>
            <person name="LeVine R."/>
            <person name="Lipovsky A."/>
            <person name="Liu X."/>
            <person name="Liu J."/>
            <person name="Liu S."/>
            <person name="Lokyitsang T."/>
            <person name="Lokyitsang Y."/>
            <person name="Lubonja R."/>
            <person name="Lui A."/>
            <person name="MacDonald P."/>
            <person name="Magnisalis V."/>
            <person name="Maru K."/>
            <person name="Matthews C."/>
            <person name="McCusker W."/>
            <person name="McDonough S."/>
            <person name="Mehta T."/>
            <person name="Meldrim J."/>
            <person name="Meneus L."/>
            <person name="Mihai O."/>
            <person name="Mihalev A."/>
            <person name="Mihova T."/>
            <person name="Mittelman R."/>
            <person name="Mlenga V."/>
            <person name="Montmayeur A."/>
            <person name="Mulrain L."/>
            <person name="Navidi A."/>
            <person name="Naylor J."/>
            <person name="Negash T."/>
            <person name="Nguyen T."/>
            <person name="Nguyen N."/>
            <person name="Nicol R."/>
            <person name="Norbu C."/>
            <person name="Norbu N."/>
            <person name="Novod N."/>
            <person name="O'Neill B."/>
            <person name="Osman S."/>
            <person name="Markiewicz E."/>
            <person name="Oyono O.L."/>
            <person name="Patti C."/>
            <person name="Phunkhang P."/>
            <person name="Pierre F."/>
            <person name="Priest M."/>
            <person name="Raghuraman S."/>
            <person name="Rege F."/>
            <person name="Reyes R."/>
            <person name="Rise C."/>
            <person name="Rogov P."/>
            <person name="Ross K."/>
            <person name="Ryan E."/>
            <person name="Settipalli S."/>
            <person name="Shea T."/>
            <person name="Sherpa N."/>
            <person name="Shi L."/>
            <person name="Shih D."/>
            <person name="Sparrow T."/>
            <person name="Spaulding J."/>
            <person name="Stalker J."/>
            <person name="Stange-Thomann N."/>
            <person name="Stavropoulos S."/>
            <person name="Stone C."/>
            <person name="Strader C."/>
            <person name="Tesfaye S."/>
            <person name="Thomson T."/>
            <person name="Thoulutsang Y."/>
            <person name="Thoulutsang D."/>
            <person name="Topham K."/>
            <person name="Topping I."/>
            <person name="Tsamla T."/>
            <person name="Vassiliev H."/>
            <person name="Vo A."/>
            <person name="Wangchuk T."/>
            <person name="Wangdi T."/>
            <person name="Weiand M."/>
            <person name="Wilkinson J."/>
            <person name="Wilson A."/>
            <person name="Yadav S."/>
            <person name="Young G."/>
            <person name="Yu Q."/>
            <person name="Zembek L."/>
            <person name="Zhong D."/>
            <person name="Zimmer A."/>
            <person name="Zwirko Z."/>
            <person name="Jaffe D.B."/>
            <person name="Alvarez P."/>
            <person name="Brockman W."/>
            <person name="Butler J."/>
            <person name="Chin C."/>
            <person name="Gnerre S."/>
            <person name="MacCallum I."/>
            <person name="Graves J.A."/>
            <person name="Ponting C.P."/>
            <person name="Breen M."/>
            <person name="Samollow P.B."/>
            <person name="Lander E.S."/>
            <person name="Lindblad-Toh K."/>
        </authorList>
    </citation>
    <scope>NUCLEOTIDE SEQUENCE [LARGE SCALE GENOMIC DNA]</scope>
</reference>
<keyword evidence="7 9" id="KW-0496">Mitochondrion</keyword>
<keyword evidence="11" id="KW-1185">Reference proteome</keyword>
<dbReference type="Pfam" id="PF15884">
    <property type="entry name" value="QIL1"/>
    <property type="match status" value="1"/>
</dbReference>
<dbReference type="eggNOG" id="ENOG502S4BC">
    <property type="taxonomic scope" value="Eukaryota"/>
</dbReference>
<organism evidence="10 11">
    <name type="scientific">Monodelphis domestica</name>
    <name type="common">Gray short-tailed opossum</name>
    <dbReference type="NCBI Taxonomy" id="13616"/>
    <lineage>
        <taxon>Eukaryota</taxon>
        <taxon>Metazoa</taxon>
        <taxon>Chordata</taxon>
        <taxon>Craniata</taxon>
        <taxon>Vertebrata</taxon>
        <taxon>Euteleostomi</taxon>
        <taxon>Mammalia</taxon>
        <taxon>Metatheria</taxon>
        <taxon>Didelphimorphia</taxon>
        <taxon>Didelphidae</taxon>
        <taxon>Monodelphis</taxon>
    </lineage>
</organism>
<dbReference type="STRING" id="13616.ENSMODP00000001523"/>
<dbReference type="Proteomes" id="UP000002280">
    <property type="component" value="Chromosome 3"/>
</dbReference>
<dbReference type="GeneTree" id="ENSGT00390000002629"/>
<dbReference type="Ensembl" id="ENSMODT00000001555.2">
    <property type="protein sequence ID" value="ENSMODP00000001523.2"/>
    <property type="gene ID" value="ENSMODG00000001268.2"/>
</dbReference>
<dbReference type="GO" id="GO:0042407">
    <property type="term" value="P:cristae formation"/>
    <property type="evidence" value="ECO:0000318"/>
    <property type="project" value="GO_Central"/>
</dbReference>
<evidence type="ECO:0000256" key="2">
    <source>
        <dbReference type="ARBA" id="ARBA00006771"/>
    </source>
</evidence>
<evidence type="ECO:0000313" key="10">
    <source>
        <dbReference type="Ensembl" id="ENSMODP00000001523.2"/>
    </source>
</evidence>
<keyword evidence="8" id="KW-0472">Membrane</keyword>
<evidence type="ECO:0000256" key="6">
    <source>
        <dbReference type="ARBA" id="ARBA00022989"/>
    </source>
</evidence>
<evidence type="ECO:0000256" key="3">
    <source>
        <dbReference type="ARBA" id="ARBA00018172"/>
    </source>
</evidence>
<keyword evidence="5 9" id="KW-0999">Mitochondrion inner membrane</keyword>
<protein>
    <recommendedName>
        <fullName evidence="3 9">MICOS complex subunit MIC13</fullName>
    </recommendedName>
</protein>
<evidence type="ECO:0000256" key="9">
    <source>
        <dbReference type="RuleBase" id="RU363009"/>
    </source>
</evidence>
<dbReference type="PANTHER" id="PTHR31816">
    <property type="entry name" value="MICOS COMPLEX SUBUNIT MIC13"/>
    <property type="match status" value="1"/>
</dbReference>
<evidence type="ECO:0000256" key="1">
    <source>
        <dbReference type="ARBA" id="ARBA00004434"/>
    </source>
</evidence>
<keyword evidence="4" id="KW-0812">Transmembrane</keyword>
<dbReference type="OMA" id="GWKYMKD"/>
<dbReference type="GO" id="GO:0044284">
    <property type="term" value="C:mitochondrial crista junction"/>
    <property type="evidence" value="ECO:0000318"/>
    <property type="project" value="GO_Central"/>
</dbReference>
<reference evidence="10" key="3">
    <citation type="submission" date="2025-09" db="UniProtKB">
        <authorList>
            <consortium name="Ensembl"/>
        </authorList>
    </citation>
    <scope>IDENTIFICATION</scope>
</reference>
<dbReference type="GO" id="GO:0061617">
    <property type="term" value="C:MICOS complex"/>
    <property type="evidence" value="ECO:0000318"/>
    <property type="project" value="GO_Central"/>
</dbReference>
<reference evidence="10" key="2">
    <citation type="submission" date="2025-08" db="UniProtKB">
        <authorList>
            <consortium name="Ensembl"/>
        </authorList>
    </citation>
    <scope>IDENTIFICATION</scope>
</reference>
<dbReference type="HOGENOM" id="CLU_152642_0_1_1"/>
<dbReference type="InParanoid" id="F7CIY7"/>
<evidence type="ECO:0000313" key="11">
    <source>
        <dbReference type="Proteomes" id="UP000002280"/>
    </source>
</evidence>
<comment type="similarity">
    <text evidence="2 9">Belongs to the MICOS complex subunit Mic13 family.</text>
</comment>
<dbReference type="PANTHER" id="PTHR31816:SF3">
    <property type="entry name" value="MICOS COMPLEX SUBUNIT MIC13"/>
    <property type="match status" value="1"/>
</dbReference>
<comment type="subunit">
    <text evidence="9">Component of the mitochondrial contact site and cristae organizing system (MICOS) complex.</text>
</comment>
<dbReference type="Bgee" id="ENSMODG00000001268">
    <property type="expression patterns" value="Expressed in skeletal muscle tissue and 21 other cell types or tissues"/>
</dbReference>
<dbReference type="AlphaFoldDB" id="F7CIY7"/>
<proteinExistence type="inferred from homology"/>
<dbReference type="InterPro" id="IPR026769">
    <property type="entry name" value="Mic13"/>
</dbReference>
<evidence type="ECO:0000256" key="8">
    <source>
        <dbReference type="ARBA" id="ARBA00023136"/>
    </source>
</evidence>
<comment type="subcellular location">
    <subcellularLocation>
        <location evidence="1 9">Mitochondrion inner membrane</location>
        <topology evidence="1 9">Single-pass membrane protein</topology>
    </subcellularLocation>
</comment>
<keyword evidence="6" id="KW-1133">Transmembrane helix</keyword>
<dbReference type="FunCoup" id="F7CIY7">
    <property type="interactions" value="317"/>
</dbReference>
<sequence length="111" mass="12040">FSPHRFLVKTGIAGGSVYLVYDLGLLGSSSQGQAALRRAQESVPEALNRYSALFSKQTGIHIEIPSVPHINISLRDSWNSGINSLMSSLSAAPSAIQKYSNEGWNYLKGMK</sequence>
<evidence type="ECO:0000256" key="4">
    <source>
        <dbReference type="ARBA" id="ARBA00022692"/>
    </source>
</evidence>
<name>F7CIY7_MONDO</name>